<comment type="subcellular location">
    <subcellularLocation>
        <location evidence="1">Cell membrane</location>
        <topology evidence="1">Multi-pass membrane protein</topology>
    </subcellularLocation>
</comment>
<keyword evidence="3" id="KW-0812">Transmembrane</keyword>
<comment type="caution">
    <text evidence="7">The sequence shown here is derived from an EMBL/GenBank/DDBJ whole genome shotgun (WGS) entry which is preliminary data.</text>
</comment>
<evidence type="ECO:0000256" key="4">
    <source>
        <dbReference type="ARBA" id="ARBA00022989"/>
    </source>
</evidence>
<dbReference type="InterPro" id="IPR033480">
    <property type="entry name" value="sCache_2"/>
</dbReference>
<dbReference type="EMBL" id="JXRP01000018">
    <property type="protein sequence ID" value="KIL45215.1"/>
    <property type="molecule type" value="Genomic_DNA"/>
</dbReference>
<dbReference type="PATRIC" id="fig|889306.3.peg.2771"/>
<sequence>MVVIMISVIIISFGAVSYWYKQEQLDQSGRTDLYHSTRGEIELLNHLQDRVEQGELPLLAAQEEAKILLSGPKLEDGKKDFHEALFFCKESDCMGAFSDDYIAQAHPADLEGEMLGDLQDSDDQYMIRDLFQASLSGHVKVIVAAMKEVNQEAESVDQELQSLISISEAAGSNTNMVAASSKKQLATASTSLSVLAQELQQLTSQFQKNEK</sequence>
<dbReference type="AlphaFoldDB" id="A0A0C2R4M1"/>
<evidence type="ECO:0000256" key="2">
    <source>
        <dbReference type="ARBA" id="ARBA00022475"/>
    </source>
</evidence>
<evidence type="ECO:0000256" key="1">
    <source>
        <dbReference type="ARBA" id="ARBA00004651"/>
    </source>
</evidence>
<keyword evidence="2" id="KW-1003">Cell membrane</keyword>
<evidence type="ECO:0000313" key="7">
    <source>
        <dbReference type="EMBL" id="KIL45215.1"/>
    </source>
</evidence>
<evidence type="ECO:0000256" key="3">
    <source>
        <dbReference type="ARBA" id="ARBA00022692"/>
    </source>
</evidence>
<protein>
    <recommendedName>
        <fullName evidence="6">Single Cache domain-containing protein</fullName>
    </recommendedName>
</protein>
<dbReference type="Gene3D" id="3.30.450.20">
    <property type="entry name" value="PAS domain"/>
    <property type="match status" value="1"/>
</dbReference>
<evidence type="ECO:0000256" key="5">
    <source>
        <dbReference type="ARBA" id="ARBA00023136"/>
    </source>
</evidence>
<dbReference type="Pfam" id="PF17200">
    <property type="entry name" value="sCache_2"/>
    <property type="match status" value="1"/>
</dbReference>
<dbReference type="GO" id="GO:0005886">
    <property type="term" value="C:plasma membrane"/>
    <property type="evidence" value="ECO:0007669"/>
    <property type="project" value="UniProtKB-SubCell"/>
</dbReference>
<proteinExistence type="predicted"/>
<organism evidence="7 8">
    <name type="scientific">Jeotgalibacillus soli</name>
    <dbReference type="NCBI Taxonomy" id="889306"/>
    <lineage>
        <taxon>Bacteria</taxon>
        <taxon>Bacillati</taxon>
        <taxon>Bacillota</taxon>
        <taxon>Bacilli</taxon>
        <taxon>Bacillales</taxon>
        <taxon>Caryophanaceae</taxon>
        <taxon>Jeotgalibacillus</taxon>
    </lineage>
</organism>
<reference evidence="7 8" key="1">
    <citation type="submission" date="2015-01" db="EMBL/GenBank/DDBJ databases">
        <title>Genome sequencing of Jeotgalibacillus soli.</title>
        <authorList>
            <person name="Goh K.M."/>
            <person name="Chan K.-G."/>
            <person name="Yaakop A.S."/>
            <person name="Ee R."/>
            <person name="Gan H.M."/>
            <person name="Chan C.S."/>
        </authorList>
    </citation>
    <scope>NUCLEOTIDE SEQUENCE [LARGE SCALE GENOMIC DNA]</scope>
    <source>
        <strain evidence="7 8">P9</strain>
    </source>
</reference>
<evidence type="ECO:0000313" key="8">
    <source>
        <dbReference type="Proteomes" id="UP000031938"/>
    </source>
</evidence>
<name>A0A0C2R4M1_9BACL</name>
<dbReference type="Proteomes" id="UP000031938">
    <property type="component" value="Unassembled WGS sequence"/>
</dbReference>
<dbReference type="RefSeq" id="WP_041089511.1">
    <property type="nucleotide sequence ID" value="NZ_JXRP01000018.1"/>
</dbReference>
<gene>
    <name evidence="7" type="ORF">KP78_27590</name>
</gene>
<accession>A0A0C2R4M1</accession>
<keyword evidence="5" id="KW-0472">Membrane</keyword>
<evidence type="ECO:0000259" key="6">
    <source>
        <dbReference type="Pfam" id="PF17200"/>
    </source>
</evidence>
<keyword evidence="4" id="KW-1133">Transmembrane helix</keyword>
<keyword evidence="8" id="KW-1185">Reference proteome</keyword>
<dbReference type="STRING" id="889306.KP78_27590"/>
<feature type="domain" description="Single Cache" evidence="6">
    <location>
        <begin position="26"/>
        <end position="135"/>
    </location>
</feature>